<name>A0A8C8RDW9_9SAUR</name>
<dbReference type="InterPro" id="IPR003006">
    <property type="entry name" value="Ig/MHC_CS"/>
</dbReference>
<dbReference type="CDD" id="cd00098">
    <property type="entry name" value="IgC1"/>
    <property type="match status" value="2"/>
</dbReference>
<evidence type="ECO:0000256" key="1">
    <source>
        <dbReference type="ARBA" id="ARBA00023157"/>
    </source>
</evidence>
<dbReference type="InterPro" id="IPR007110">
    <property type="entry name" value="Ig-like_dom"/>
</dbReference>
<evidence type="ECO:0000313" key="5">
    <source>
        <dbReference type="Ensembl" id="ENSPCEP00000004131.1"/>
    </source>
</evidence>
<feature type="domain" description="Ig-like" evidence="4">
    <location>
        <begin position="355"/>
        <end position="455"/>
    </location>
</feature>
<dbReference type="AlphaFoldDB" id="A0A8C8RDW9"/>
<evidence type="ECO:0000259" key="4">
    <source>
        <dbReference type="PROSITE" id="PS50835"/>
    </source>
</evidence>
<proteinExistence type="predicted"/>
<dbReference type="InterPro" id="IPR003599">
    <property type="entry name" value="Ig_sub"/>
</dbReference>
<dbReference type="PANTHER" id="PTHR19971">
    <property type="entry name" value="SIGNAL-REGULATORY PROTEIN BETA"/>
    <property type="match status" value="1"/>
</dbReference>
<evidence type="ECO:0000256" key="3">
    <source>
        <dbReference type="SAM" id="Phobius"/>
    </source>
</evidence>
<feature type="domain" description="Ig-like" evidence="4">
    <location>
        <begin position="209"/>
        <end position="297"/>
    </location>
</feature>
<reference evidence="5" key="1">
    <citation type="submission" date="2025-08" db="UniProtKB">
        <authorList>
            <consortium name="Ensembl"/>
        </authorList>
    </citation>
    <scope>IDENTIFICATION</scope>
</reference>
<keyword evidence="3" id="KW-0812">Transmembrane</keyword>
<evidence type="ECO:0000256" key="2">
    <source>
        <dbReference type="ARBA" id="ARBA00023180"/>
    </source>
</evidence>
<organism evidence="5 6">
    <name type="scientific">Pelusios castaneus</name>
    <name type="common">West African mud turtle</name>
    <dbReference type="NCBI Taxonomy" id="367368"/>
    <lineage>
        <taxon>Eukaryota</taxon>
        <taxon>Metazoa</taxon>
        <taxon>Chordata</taxon>
        <taxon>Craniata</taxon>
        <taxon>Vertebrata</taxon>
        <taxon>Euteleostomi</taxon>
        <taxon>Archelosauria</taxon>
        <taxon>Testudinata</taxon>
        <taxon>Testudines</taxon>
        <taxon>Pleurodira</taxon>
        <taxon>Pelomedusidae</taxon>
        <taxon>Pelusios</taxon>
    </lineage>
</organism>
<dbReference type="InterPro" id="IPR036179">
    <property type="entry name" value="Ig-like_dom_sf"/>
</dbReference>
<dbReference type="PROSITE" id="PS50835">
    <property type="entry name" value="IG_LIKE"/>
    <property type="match status" value="4"/>
</dbReference>
<dbReference type="Gene3D" id="2.60.40.10">
    <property type="entry name" value="Immunoglobulins"/>
    <property type="match status" value="3"/>
</dbReference>
<dbReference type="SUPFAM" id="SSF48726">
    <property type="entry name" value="Immunoglobulin"/>
    <property type="match status" value="3"/>
</dbReference>
<dbReference type="Ensembl" id="ENSPCET00000004261.1">
    <property type="protein sequence ID" value="ENSPCEP00000004131.1"/>
    <property type="gene ID" value="ENSPCEG00000003311.1"/>
</dbReference>
<protein>
    <recommendedName>
        <fullName evidence="4">Ig-like domain-containing protein</fullName>
    </recommendedName>
</protein>
<keyword evidence="3" id="KW-0472">Membrane</keyword>
<dbReference type="InterPro" id="IPR051755">
    <property type="entry name" value="Ig-like_CS_Receptor"/>
</dbReference>
<keyword evidence="1" id="KW-1015">Disulfide bond</keyword>
<dbReference type="Pfam" id="PF07686">
    <property type="entry name" value="V-set"/>
    <property type="match status" value="1"/>
</dbReference>
<accession>A0A8C8RDW9</accession>
<dbReference type="PROSITE" id="PS00290">
    <property type="entry name" value="IG_MHC"/>
    <property type="match status" value="1"/>
</dbReference>
<keyword evidence="2" id="KW-0325">Glycoprotein</keyword>
<dbReference type="Proteomes" id="UP000694393">
    <property type="component" value="Unplaced"/>
</dbReference>
<keyword evidence="6" id="KW-1185">Reference proteome</keyword>
<sequence>MSVDSPVAAQLGSQALLPCTFTVADGPITPKYLAVHWYFQGQELASYDDLLSISRPGASMDAEQLVKGNASLVLPNVTVQDQGTYRCLIIYSPYRQERSLLLAVLAAPTITISNKAVLRGEQNLLKCFVFGFHPPIITVTWLRAGETLPESPLPEPQRDPDGTFHVSSSLTFQPTEHDRGVNFSCLVWHVALPHGALQTDFQLVFGASPEVHIHAPKFVEGEAQVVTCDIQGFYPEAIAVNWLLNGIRTEAPRVNPNGTFNLEAFYQFKPAAKSEGAEISCEVQHETLSQPIVRSVVVHLESAGTQVSVAVLVGCVLFSVLVVAGIAFFLYKRSKAALLGFAVSDIVGPKEWVPGEYVSLVCIGQCCPQGTKASWVKWQNEKKMDIGGGETPEPSSEGQPLVLTHAQYKVQEQTLHLAAGSVAFATTLTFRVNIQEDQGAQYECRFTSQDGKMLSTKAFRDFTLRL</sequence>
<dbReference type="InterPro" id="IPR003597">
    <property type="entry name" value="Ig_C1-set"/>
</dbReference>
<evidence type="ECO:0000313" key="6">
    <source>
        <dbReference type="Proteomes" id="UP000694393"/>
    </source>
</evidence>
<reference evidence="5" key="2">
    <citation type="submission" date="2025-09" db="UniProtKB">
        <authorList>
            <consortium name="Ensembl"/>
        </authorList>
    </citation>
    <scope>IDENTIFICATION</scope>
</reference>
<feature type="domain" description="Ig-like" evidence="4">
    <location>
        <begin position="108"/>
        <end position="204"/>
    </location>
</feature>
<dbReference type="InterPro" id="IPR013783">
    <property type="entry name" value="Ig-like_fold"/>
</dbReference>
<feature type="transmembrane region" description="Helical" evidence="3">
    <location>
        <begin position="309"/>
        <end position="331"/>
    </location>
</feature>
<dbReference type="Pfam" id="PF07654">
    <property type="entry name" value="C1-set"/>
    <property type="match status" value="2"/>
</dbReference>
<dbReference type="InterPro" id="IPR013106">
    <property type="entry name" value="Ig_V-set"/>
</dbReference>
<keyword evidence="3" id="KW-1133">Transmembrane helix</keyword>
<dbReference type="SMART" id="SM00409">
    <property type="entry name" value="IG"/>
    <property type="match status" value="3"/>
</dbReference>
<feature type="domain" description="Ig-like" evidence="4">
    <location>
        <begin position="1"/>
        <end position="101"/>
    </location>
</feature>
<dbReference type="SMART" id="SM00407">
    <property type="entry name" value="IGc1"/>
    <property type="match status" value="2"/>
</dbReference>